<dbReference type="AlphaFoldDB" id="A0A0G4PD72"/>
<evidence type="ECO:0000313" key="4">
    <source>
        <dbReference type="Proteomes" id="UP000053732"/>
    </source>
</evidence>
<gene>
    <name evidence="3" type="ORF">PCAMFM013_S011g000270</name>
</gene>
<keyword evidence="1" id="KW-0175">Coiled coil</keyword>
<proteinExistence type="predicted"/>
<evidence type="ECO:0000256" key="1">
    <source>
        <dbReference type="SAM" id="Coils"/>
    </source>
</evidence>
<name>A0A0G4PD72_PENC3</name>
<keyword evidence="4" id="KW-1185">Reference proteome</keyword>
<evidence type="ECO:0000256" key="2">
    <source>
        <dbReference type="SAM" id="MobiDB-lite"/>
    </source>
</evidence>
<dbReference type="EMBL" id="HG793144">
    <property type="protein sequence ID" value="CRL24276.1"/>
    <property type="molecule type" value="Genomic_DNA"/>
</dbReference>
<organism evidence="3 4">
    <name type="scientific">Penicillium camemberti (strain FM 013)</name>
    <dbReference type="NCBI Taxonomy" id="1429867"/>
    <lineage>
        <taxon>Eukaryota</taxon>
        <taxon>Fungi</taxon>
        <taxon>Dikarya</taxon>
        <taxon>Ascomycota</taxon>
        <taxon>Pezizomycotina</taxon>
        <taxon>Eurotiomycetes</taxon>
        <taxon>Eurotiomycetidae</taxon>
        <taxon>Eurotiales</taxon>
        <taxon>Aspergillaceae</taxon>
        <taxon>Penicillium</taxon>
    </lineage>
</organism>
<feature type="region of interest" description="Disordered" evidence="2">
    <location>
        <begin position="1"/>
        <end position="48"/>
    </location>
</feature>
<accession>A0A0G4PD72</accession>
<feature type="coiled-coil region" evidence="1">
    <location>
        <begin position="85"/>
        <end position="147"/>
    </location>
</feature>
<protein>
    <submittedName>
        <fullName evidence="3">Str. FM013</fullName>
    </submittedName>
</protein>
<evidence type="ECO:0000313" key="3">
    <source>
        <dbReference type="EMBL" id="CRL24276.1"/>
    </source>
</evidence>
<reference evidence="3 4" key="1">
    <citation type="journal article" date="2014" name="Nat. Commun.">
        <title>Multiple recent horizontal transfers of a large genomic region in cheese making fungi.</title>
        <authorList>
            <person name="Cheeseman K."/>
            <person name="Ropars J."/>
            <person name="Renault P."/>
            <person name="Dupont J."/>
            <person name="Gouzy J."/>
            <person name="Branca A."/>
            <person name="Abraham A.L."/>
            <person name="Ceppi M."/>
            <person name="Conseiller E."/>
            <person name="Debuchy R."/>
            <person name="Malagnac F."/>
            <person name="Goarin A."/>
            <person name="Silar P."/>
            <person name="Lacoste S."/>
            <person name="Sallet E."/>
            <person name="Bensimon A."/>
            <person name="Giraud T."/>
            <person name="Brygoo Y."/>
        </authorList>
    </citation>
    <scope>NUCLEOTIDE SEQUENCE [LARGE SCALE GENOMIC DNA]</scope>
    <source>
        <strain evidence="4">FM 013</strain>
    </source>
</reference>
<sequence>MAVKAGYEKESVKETSTVKAEAEAARASSSEVEAEAQKHVPAMQERDGFLRAGRRLQGRYDRLKTKAGDLARGKQDLEDLIVELGGNLTNDKRVLQQQVEKLEDDNRGLLAHNTNLLCQTVVSGLEVQQTRDRVGNLERQVADFQTAEAADITTAVSSMGVAE</sequence>
<dbReference type="Proteomes" id="UP000053732">
    <property type="component" value="Unassembled WGS sequence"/>
</dbReference>
<feature type="compositionally biased region" description="Basic and acidic residues" evidence="2">
    <location>
        <begin position="1"/>
        <end position="13"/>
    </location>
</feature>